<dbReference type="GO" id="GO:0005886">
    <property type="term" value="C:plasma membrane"/>
    <property type="evidence" value="ECO:0007669"/>
    <property type="project" value="TreeGrafter"/>
</dbReference>
<dbReference type="Pfam" id="PF16916">
    <property type="entry name" value="ZT_dimer"/>
    <property type="match status" value="1"/>
</dbReference>
<dbReference type="GeneID" id="39990287"/>
<evidence type="ECO:0000256" key="1">
    <source>
        <dbReference type="ARBA" id="ARBA00008873"/>
    </source>
</evidence>
<dbReference type="RefSeq" id="XP_028878165.1">
    <property type="nucleotide sequence ID" value="XM_029030507.1"/>
</dbReference>
<reference evidence="4 5" key="1">
    <citation type="submission" date="2017-03" db="EMBL/GenBank/DDBJ databases">
        <title>An alternative strategy for trypanosome survival in the mammalian bloodstream revealed through genome and transcriptome analysis of the ubiquitous bovine parasite Trypanosoma (Megatrypanum) theileri.</title>
        <authorList>
            <person name="Kelly S."/>
            <person name="Ivens A."/>
            <person name="Mott A."/>
            <person name="O'Neill E."/>
            <person name="Emms D."/>
            <person name="Macleod O."/>
            <person name="Voorheis P."/>
            <person name="Matthews J."/>
            <person name="Matthews K."/>
            <person name="Carrington M."/>
        </authorList>
    </citation>
    <scope>NUCLEOTIDE SEQUENCE [LARGE SCALE GENOMIC DNA]</scope>
    <source>
        <strain evidence="4">Edinburgh</strain>
    </source>
</reference>
<evidence type="ECO:0000313" key="5">
    <source>
        <dbReference type="Proteomes" id="UP000192257"/>
    </source>
</evidence>
<dbReference type="GO" id="GO:0005385">
    <property type="term" value="F:zinc ion transmembrane transporter activity"/>
    <property type="evidence" value="ECO:0007669"/>
    <property type="project" value="TreeGrafter"/>
</dbReference>
<feature type="non-terminal residue" evidence="4">
    <location>
        <position position="1"/>
    </location>
</feature>
<comment type="caution">
    <text evidence="4">The sequence shown here is derived from an EMBL/GenBank/DDBJ whole genome shotgun (WGS) entry which is preliminary data.</text>
</comment>
<name>A0A1X0NIT6_9TRYP</name>
<sequence length="116" mass="12541">IAAAFIYIANRIEFGVSSSPYSLYNLADPLCSLLFAVVTLNMTRPLISDLLGILMESTPPGVDYNALNNALLSIDGVVSVHDLHVWSLSADYTALSVHLVADNAELALRKAQYVCE</sequence>
<accession>A0A1X0NIT6</accession>
<protein>
    <submittedName>
        <fullName evidence="4">Putative metal-ion transporter</fullName>
    </submittedName>
</protein>
<feature type="domain" description="Cation efflux protein cytoplasmic" evidence="3">
    <location>
        <begin position="59"/>
        <end position="114"/>
    </location>
</feature>
<evidence type="ECO:0000256" key="2">
    <source>
        <dbReference type="ARBA" id="ARBA00022906"/>
    </source>
</evidence>
<comment type="similarity">
    <text evidence="1">Belongs to the cation diffusion facilitator (CDF) transporter (TC 2.A.4) family. SLC30A subfamily.</text>
</comment>
<dbReference type="EMBL" id="NBCO01000049">
    <property type="protein sequence ID" value="ORC84099.1"/>
    <property type="molecule type" value="Genomic_DNA"/>
</dbReference>
<keyword evidence="5" id="KW-1185">Reference proteome</keyword>
<evidence type="ECO:0000313" key="4">
    <source>
        <dbReference type="EMBL" id="ORC84099.1"/>
    </source>
</evidence>
<proteinExistence type="inferred from homology"/>
<gene>
    <name evidence="4" type="ORF">TM35_000491050</name>
</gene>
<dbReference type="PANTHER" id="PTHR11562">
    <property type="entry name" value="CATION EFFLUX PROTEIN/ ZINC TRANSPORTER"/>
    <property type="match status" value="1"/>
</dbReference>
<dbReference type="Proteomes" id="UP000192257">
    <property type="component" value="Unassembled WGS sequence"/>
</dbReference>
<keyword evidence="2" id="KW-0862">Zinc</keyword>
<evidence type="ECO:0000259" key="3">
    <source>
        <dbReference type="Pfam" id="PF16916"/>
    </source>
</evidence>
<dbReference type="InterPro" id="IPR027470">
    <property type="entry name" value="Cation_efflux_CTD"/>
</dbReference>
<dbReference type="SUPFAM" id="SSF160240">
    <property type="entry name" value="Cation efflux protein cytoplasmic domain-like"/>
    <property type="match status" value="1"/>
</dbReference>
<dbReference type="InterPro" id="IPR050681">
    <property type="entry name" value="CDF/SLC30A"/>
</dbReference>
<dbReference type="PANTHER" id="PTHR11562:SF17">
    <property type="entry name" value="RE54080P-RELATED"/>
    <property type="match status" value="1"/>
</dbReference>
<keyword evidence="2" id="KW-0864">Zinc transport</keyword>
<keyword evidence="2" id="KW-0813">Transport</keyword>
<dbReference type="InterPro" id="IPR036837">
    <property type="entry name" value="Cation_efflux_CTD_sf"/>
</dbReference>
<dbReference type="STRING" id="67003.A0A1X0NIT6"/>
<organism evidence="4 5">
    <name type="scientific">Trypanosoma theileri</name>
    <dbReference type="NCBI Taxonomy" id="67003"/>
    <lineage>
        <taxon>Eukaryota</taxon>
        <taxon>Discoba</taxon>
        <taxon>Euglenozoa</taxon>
        <taxon>Kinetoplastea</taxon>
        <taxon>Metakinetoplastina</taxon>
        <taxon>Trypanosomatida</taxon>
        <taxon>Trypanosomatidae</taxon>
        <taxon>Trypanosoma</taxon>
    </lineage>
</organism>
<dbReference type="AlphaFoldDB" id="A0A1X0NIT6"/>
<feature type="non-terminal residue" evidence="4">
    <location>
        <position position="116"/>
    </location>
</feature>
<dbReference type="OrthoDB" id="243622at2759"/>
<dbReference type="VEuPathDB" id="TriTrypDB:TM35_000491050"/>
<keyword evidence="2" id="KW-0406">Ion transport</keyword>